<feature type="region of interest" description="Disordered" evidence="1">
    <location>
        <begin position="101"/>
        <end position="223"/>
    </location>
</feature>
<gene>
    <name evidence="2" type="ORF">PTTW11_09642</name>
</gene>
<dbReference type="Pfam" id="PF00024">
    <property type="entry name" value="PAN_1"/>
    <property type="match status" value="1"/>
</dbReference>
<dbReference type="AlphaFoldDB" id="A0A6S6WBG6"/>
<dbReference type="EMBL" id="HG992985">
    <property type="protein sequence ID" value="CAE7207014.1"/>
    <property type="molecule type" value="Genomic_DNA"/>
</dbReference>
<evidence type="ECO:0000256" key="1">
    <source>
        <dbReference type="SAM" id="MobiDB-lite"/>
    </source>
</evidence>
<feature type="compositionally biased region" description="Low complexity" evidence="1">
    <location>
        <begin position="101"/>
        <end position="113"/>
    </location>
</feature>
<evidence type="ECO:0000313" key="3">
    <source>
        <dbReference type="Proteomes" id="UP000472372"/>
    </source>
</evidence>
<feature type="compositionally biased region" description="Pro residues" evidence="1">
    <location>
        <begin position="138"/>
        <end position="184"/>
    </location>
</feature>
<evidence type="ECO:0000313" key="2">
    <source>
        <dbReference type="EMBL" id="CAE7207014.1"/>
    </source>
</evidence>
<accession>A0A6S6WBG6</accession>
<reference evidence="2" key="1">
    <citation type="submission" date="2021-02" db="EMBL/GenBank/DDBJ databases">
        <authorList>
            <person name="Syme A R."/>
            <person name="Syme A R."/>
            <person name="Moolhuijzen P."/>
        </authorList>
    </citation>
    <scope>NUCLEOTIDE SEQUENCE</scope>
    <source>
        <strain evidence="2">W1-1</strain>
    </source>
</reference>
<proteinExistence type="predicted"/>
<sequence>MRIQFSRLLHNGMFIPVPFFPKFFLVKDDMRLSLVCVAALAASIEAAVFERRQDGYPDVSDCDLDAFEGHTSEALLFCSNILKSGTATATVIKSYTTTTTTTKKTTVTIRTTPTPTPTPTLTPTPTSTPTSKPSSSTTPPPPPPPSSSTPKPSPSSSAPPPPPPSSSTPKPPPSSSSVPPPPPSSSSVPKPSSSPTPVQPSSTLVSSTLVSSPSPTPTGSPSCGIAGYVKTTAAYYFESSGTKNTFAACSALCKADTKCKSFGYGEANCMLFDVAAVDNTNLNPSSPYTFYDATCPSEVPVGKRSPQLDISFGLPAGINISLDLGPKGISSACSCLITSGPASTTVTRTQSSAIVTTATVTSTTTRTIGAA</sequence>
<feature type="compositionally biased region" description="Low complexity" evidence="1">
    <location>
        <begin position="123"/>
        <end position="137"/>
    </location>
</feature>
<dbReference type="Proteomes" id="UP000472372">
    <property type="component" value="Chromosome 9"/>
</dbReference>
<organism evidence="2 3">
    <name type="scientific">Pyrenophora teres f. teres</name>
    <dbReference type="NCBI Taxonomy" id="97479"/>
    <lineage>
        <taxon>Eukaryota</taxon>
        <taxon>Fungi</taxon>
        <taxon>Dikarya</taxon>
        <taxon>Ascomycota</taxon>
        <taxon>Pezizomycotina</taxon>
        <taxon>Dothideomycetes</taxon>
        <taxon>Pleosporomycetidae</taxon>
        <taxon>Pleosporales</taxon>
        <taxon>Pleosporineae</taxon>
        <taxon>Pleosporaceae</taxon>
        <taxon>Pyrenophora</taxon>
    </lineage>
</organism>
<dbReference type="InterPro" id="IPR003609">
    <property type="entry name" value="Pan_app"/>
</dbReference>
<name>A0A6S6WBG6_9PLEO</name>
<protein>
    <submittedName>
        <fullName evidence="2">KAR9 multi-domain protein</fullName>
    </submittedName>
</protein>
<dbReference type="PROSITE" id="PS50948">
    <property type="entry name" value="PAN"/>
    <property type="match status" value="1"/>
</dbReference>
<feature type="compositionally biased region" description="Low complexity" evidence="1">
    <location>
        <begin position="199"/>
        <end position="222"/>
    </location>
</feature>